<evidence type="ECO:0000313" key="1">
    <source>
        <dbReference type="EMBL" id="CAG9330352.1"/>
    </source>
</evidence>
<gene>
    <name evidence="1" type="ORF">BSTOLATCC_MIC50945</name>
</gene>
<dbReference type="Proteomes" id="UP001162131">
    <property type="component" value="Unassembled WGS sequence"/>
</dbReference>
<reference evidence="1" key="1">
    <citation type="submission" date="2021-09" db="EMBL/GenBank/DDBJ databases">
        <authorList>
            <consortium name="AG Swart"/>
            <person name="Singh M."/>
            <person name="Singh A."/>
            <person name="Seah K."/>
            <person name="Emmerich C."/>
        </authorList>
    </citation>
    <scope>NUCLEOTIDE SEQUENCE</scope>
    <source>
        <strain evidence="1">ATCC30299</strain>
    </source>
</reference>
<accession>A0AAU9KAZ1</accession>
<dbReference type="AlphaFoldDB" id="A0AAU9KAZ1"/>
<name>A0AAU9KAZ1_9CILI</name>
<sequence length="84" mass="9574">MAIKRKLLLFTTGFGISIIGAFALRDELFITTQRNLQDLDEIEKTIKGEVYMRPEQQPPKGLLGIMMDSYMGKWVKGIEKTVNP</sequence>
<organism evidence="1 2">
    <name type="scientific">Blepharisma stoltei</name>
    <dbReference type="NCBI Taxonomy" id="1481888"/>
    <lineage>
        <taxon>Eukaryota</taxon>
        <taxon>Sar</taxon>
        <taxon>Alveolata</taxon>
        <taxon>Ciliophora</taxon>
        <taxon>Postciliodesmatophora</taxon>
        <taxon>Heterotrichea</taxon>
        <taxon>Heterotrichida</taxon>
        <taxon>Blepharismidae</taxon>
        <taxon>Blepharisma</taxon>
    </lineage>
</organism>
<proteinExistence type="predicted"/>
<dbReference type="EMBL" id="CAJZBQ010000051">
    <property type="protein sequence ID" value="CAG9330352.1"/>
    <property type="molecule type" value="Genomic_DNA"/>
</dbReference>
<comment type="caution">
    <text evidence="1">The sequence shown here is derived from an EMBL/GenBank/DDBJ whole genome shotgun (WGS) entry which is preliminary data.</text>
</comment>
<evidence type="ECO:0000313" key="2">
    <source>
        <dbReference type="Proteomes" id="UP001162131"/>
    </source>
</evidence>
<keyword evidence="2" id="KW-1185">Reference proteome</keyword>
<protein>
    <submittedName>
        <fullName evidence="1">Uncharacterized protein</fullName>
    </submittedName>
</protein>